<keyword evidence="3" id="KW-1185">Reference proteome</keyword>
<dbReference type="InParanoid" id="A0A2K1JL01"/>
<reference evidence="1 3" key="2">
    <citation type="journal article" date="2018" name="Plant J.">
        <title>The Physcomitrella patens chromosome-scale assembly reveals moss genome structure and evolution.</title>
        <authorList>
            <person name="Lang D."/>
            <person name="Ullrich K.K."/>
            <person name="Murat F."/>
            <person name="Fuchs J."/>
            <person name="Jenkins J."/>
            <person name="Haas F.B."/>
            <person name="Piednoel M."/>
            <person name="Gundlach H."/>
            <person name="Van Bel M."/>
            <person name="Meyberg R."/>
            <person name="Vives C."/>
            <person name="Morata J."/>
            <person name="Symeonidi A."/>
            <person name="Hiss M."/>
            <person name="Muchero W."/>
            <person name="Kamisugi Y."/>
            <person name="Saleh O."/>
            <person name="Blanc G."/>
            <person name="Decker E.L."/>
            <person name="van Gessel N."/>
            <person name="Grimwood J."/>
            <person name="Hayes R.D."/>
            <person name="Graham S.W."/>
            <person name="Gunter L.E."/>
            <person name="McDaniel S.F."/>
            <person name="Hoernstein S.N.W."/>
            <person name="Larsson A."/>
            <person name="Li F.W."/>
            <person name="Perroud P.F."/>
            <person name="Phillips J."/>
            <person name="Ranjan P."/>
            <person name="Rokshar D.S."/>
            <person name="Rothfels C.J."/>
            <person name="Schneider L."/>
            <person name="Shu S."/>
            <person name="Stevenson D.W."/>
            <person name="Thummler F."/>
            <person name="Tillich M."/>
            <person name="Villarreal Aguilar J.C."/>
            <person name="Widiez T."/>
            <person name="Wong G.K."/>
            <person name="Wymore A."/>
            <person name="Zhang Y."/>
            <person name="Zimmer A.D."/>
            <person name="Quatrano R.S."/>
            <person name="Mayer K.F.X."/>
            <person name="Goodstein D."/>
            <person name="Casacuberta J.M."/>
            <person name="Vandepoele K."/>
            <person name="Reski R."/>
            <person name="Cuming A.C."/>
            <person name="Tuskan G.A."/>
            <person name="Maumus F."/>
            <person name="Salse J."/>
            <person name="Schmutz J."/>
            <person name="Rensing S.A."/>
        </authorList>
    </citation>
    <scope>NUCLEOTIDE SEQUENCE [LARGE SCALE GENOMIC DNA]</scope>
    <source>
        <strain evidence="2 3">cv. Gransden 2004</strain>
    </source>
</reference>
<reference evidence="2" key="3">
    <citation type="submission" date="2020-12" db="UniProtKB">
        <authorList>
            <consortium name="EnsemblPlants"/>
        </authorList>
    </citation>
    <scope>IDENTIFICATION</scope>
</reference>
<sequence>MICQQFSPSCKKPLRQVCVPSLNDDSELLKVNDISCRPGEAKFCIVNTYSPRKMCFLCSLVHFEVYNRTLA</sequence>
<evidence type="ECO:0000313" key="2">
    <source>
        <dbReference type="EnsemblPlants" id="PAC:32932096.CDS.1"/>
    </source>
</evidence>
<organism evidence="1">
    <name type="scientific">Physcomitrium patens</name>
    <name type="common">Spreading-leaved earth moss</name>
    <name type="synonym">Physcomitrella patens</name>
    <dbReference type="NCBI Taxonomy" id="3218"/>
    <lineage>
        <taxon>Eukaryota</taxon>
        <taxon>Viridiplantae</taxon>
        <taxon>Streptophyta</taxon>
        <taxon>Embryophyta</taxon>
        <taxon>Bryophyta</taxon>
        <taxon>Bryophytina</taxon>
        <taxon>Bryopsida</taxon>
        <taxon>Funariidae</taxon>
        <taxon>Funariales</taxon>
        <taxon>Funariaceae</taxon>
        <taxon>Physcomitrium</taxon>
    </lineage>
</organism>
<evidence type="ECO:0000313" key="1">
    <source>
        <dbReference type="EMBL" id="PNR42232.1"/>
    </source>
</evidence>
<dbReference type="EnsemblPlants" id="Pp3c13_6849V3.1">
    <property type="protein sequence ID" value="PAC:32932096.CDS.1"/>
    <property type="gene ID" value="Pp3c13_6849"/>
</dbReference>
<dbReference type="EMBL" id="ABEU02000013">
    <property type="protein sequence ID" value="PNR42232.1"/>
    <property type="molecule type" value="Genomic_DNA"/>
</dbReference>
<reference evidence="1 3" key="1">
    <citation type="journal article" date="2008" name="Science">
        <title>The Physcomitrella genome reveals evolutionary insights into the conquest of land by plants.</title>
        <authorList>
            <person name="Rensing S."/>
            <person name="Lang D."/>
            <person name="Zimmer A."/>
            <person name="Terry A."/>
            <person name="Salamov A."/>
            <person name="Shapiro H."/>
            <person name="Nishiyama T."/>
            <person name="Perroud P.-F."/>
            <person name="Lindquist E."/>
            <person name="Kamisugi Y."/>
            <person name="Tanahashi T."/>
            <person name="Sakakibara K."/>
            <person name="Fujita T."/>
            <person name="Oishi K."/>
            <person name="Shin-I T."/>
            <person name="Kuroki Y."/>
            <person name="Toyoda A."/>
            <person name="Suzuki Y."/>
            <person name="Hashimoto A."/>
            <person name="Yamaguchi K."/>
            <person name="Sugano A."/>
            <person name="Kohara Y."/>
            <person name="Fujiyama A."/>
            <person name="Anterola A."/>
            <person name="Aoki S."/>
            <person name="Ashton N."/>
            <person name="Barbazuk W.B."/>
            <person name="Barker E."/>
            <person name="Bennetzen J."/>
            <person name="Bezanilla M."/>
            <person name="Blankenship R."/>
            <person name="Cho S.H."/>
            <person name="Dutcher S."/>
            <person name="Estelle M."/>
            <person name="Fawcett J.A."/>
            <person name="Gundlach H."/>
            <person name="Hanada K."/>
            <person name="Heyl A."/>
            <person name="Hicks K.A."/>
            <person name="Hugh J."/>
            <person name="Lohr M."/>
            <person name="Mayer K."/>
            <person name="Melkozernov A."/>
            <person name="Murata T."/>
            <person name="Nelson D."/>
            <person name="Pils B."/>
            <person name="Prigge M."/>
            <person name="Reiss B."/>
            <person name="Renner T."/>
            <person name="Rombauts S."/>
            <person name="Rushton P."/>
            <person name="Sanderfoot A."/>
            <person name="Schween G."/>
            <person name="Shiu S.-H."/>
            <person name="Stueber K."/>
            <person name="Theodoulou F.L."/>
            <person name="Tu H."/>
            <person name="Van de Peer Y."/>
            <person name="Verrier P.J."/>
            <person name="Waters E."/>
            <person name="Wood A."/>
            <person name="Yang L."/>
            <person name="Cove D."/>
            <person name="Cuming A."/>
            <person name="Hasebe M."/>
            <person name="Lucas S."/>
            <person name="Mishler D.B."/>
            <person name="Reski R."/>
            <person name="Grigoriev I."/>
            <person name="Quatrano R.S."/>
            <person name="Boore J.L."/>
        </authorList>
    </citation>
    <scope>NUCLEOTIDE SEQUENCE [LARGE SCALE GENOMIC DNA]</scope>
    <source>
        <strain evidence="2 3">cv. Gransden 2004</strain>
    </source>
</reference>
<proteinExistence type="predicted"/>
<protein>
    <submittedName>
        <fullName evidence="1 2">Uncharacterized protein</fullName>
    </submittedName>
</protein>
<name>A0A2K1JL01_PHYPA</name>
<evidence type="ECO:0000313" key="3">
    <source>
        <dbReference type="Proteomes" id="UP000006727"/>
    </source>
</evidence>
<dbReference type="Gramene" id="Pp3c13_6849V3.1">
    <property type="protein sequence ID" value="PAC:32932096.CDS.1"/>
    <property type="gene ID" value="Pp3c13_6849"/>
</dbReference>
<gene>
    <name evidence="1" type="ORF">PHYPA_017061</name>
</gene>
<dbReference type="Proteomes" id="UP000006727">
    <property type="component" value="Chromosome 13"/>
</dbReference>
<accession>A0A2K1JL01</accession>
<dbReference type="AlphaFoldDB" id="A0A2K1JL01"/>